<name>A0A5B7EJC7_PORTR</name>
<dbReference type="EMBL" id="VSRR010003026">
    <property type="protein sequence ID" value="MPC34302.1"/>
    <property type="molecule type" value="Genomic_DNA"/>
</dbReference>
<dbReference type="Proteomes" id="UP000324222">
    <property type="component" value="Unassembled WGS sequence"/>
</dbReference>
<protein>
    <submittedName>
        <fullName evidence="1">Uncharacterized protein</fullName>
    </submittedName>
</protein>
<keyword evidence="2" id="KW-1185">Reference proteome</keyword>
<dbReference type="AlphaFoldDB" id="A0A5B7EJC7"/>
<evidence type="ECO:0000313" key="2">
    <source>
        <dbReference type="Proteomes" id="UP000324222"/>
    </source>
</evidence>
<proteinExistence type="predicted"/>
<organism evidence="1 2">
    <name type="scientific">Portunus trituberculatus</name>
    <name type="common">Swimming crab</name>
    <name type="synonym">Neptunus trituberculatus</name>
    <dbReference type="NCBI Taxonomy" id="210409"/>
    <lineage>
        <taxon>Eukaryota</taxon>
        <taxon>Metazoa</taxon>
        <taxon>Ecdysozoa</taxon>
        <taxon>Arthropoda</taxon>
        <taxon>Crustacea</taxon>
        <taxon>Multicrustacea</taxon>
        <taxon>Malacostraca</taxon>
        <taxon>Eumalacostraca</taxon>
        <taxon>Eucarida</taxon>
        <taxon>Decapoda</taxon>
        <taxon>Pleocyemata</taxon>
        <taxon>Brachyura</taxon>
        <taxon>Eubrachyura</taxon>
        <taxon>Portunoidea</taxon>
        <taxon>Portunidae</taxon>
        <taxon>Portuninae</taxon>
        <taxon>Portunus</taxon>
    </lineage>
</organism>
<sequence length="64" mass="7274">MPPPRPPAPRIPLFRSLFMLRLLEMKKKKQCFHSGSQPGSGAYLRHCCAVGRRAGFHRSISVIR</sequence>
<accession>A0A5B7EJC7</accession>
<reference evidence="1 2" key="1">
    <citation type="submission" date="2019-05" db="EMBL/GenBank/DDBJ databases">
        <title>Another draft genome of Portunus trituberculatus and its Hox gene families provides insights of decapod evolution.</title>
        <authorList>
            <person name="Jeong J.-H."/>
            <person name="Song I."/>
            <person name="Kim S."/>
            <person name="Choi T."/>
            <person name="Kim D."/>
            <person name="Ryu S."/>
            <person name="Kim W."/>
        </authorList>
    </citation>
    <scope>NUCLEOTIDE SEQUENCE [LARGE SCALE GENOMIC DNA]</scope>
    <source>
        <tissue evidence="1">Muscle</tissue>
    </source>
</reference>
<evidence type="ECO:0000313" key="1">
    <source>
        <dbReference type="EMBL" id="MPC34302.1"/>
    </source>
</evidence>
<comment type="caution">
    <text evidence="1">The sequence shown here is derived from an EMBL/GenBank/DDBJ whole genome shotgun (WGS) entry which is preliminary data.</text>
</comment>
<gene>
    <name evidence="1" type="ORF">E2C01_027685</name>
</gene>